<sequence length="55" mass="6316">MSVQCKLNKLMNEMHCIEVLNEGDAWVVLIISTLTYLKSLLLSIKQARLRKAQIN</sequence>
<dbReference type="AlphaFoldDB" id="A0A2N8ZLT5"/>
<keyword evidence="1" id="KW-0812">Transmembrane</keyword>
<gene>
    <name evidence="2" type="ORF">VTAP4600_B1247</name>
</gene>
<protein>
    <submittedName>
        <fullName evidence="2">Uncharacterized protein</fullName>
    </submittedName>
</protein>
<dbReference type="KEGG" id="vta:B1247"/>
<dbReference type="Proteomes" id="UP000235828">
    <property type="component" value="Chromosome B"/>
</dbReference>
<keyword evidence="1" id="KW-0472">Membrane</keyword>
<organism evidence="2 3">
    <name type="scientific">Vibrio tapetis subsp. tapetis</name>
    <dbReference type="NCBI Taxonomy" id="1671868"/>
    <lineage>
        <taxon>Bacteria</taxon>
        <taxon>Pseudomonadati</taxon>
        <taxon>Pseudomonadota</taxon>
        <taxon>Gammaproteobacteria</taxon>
        <taxon>Vibrionales</taxon>
        <taxon>Vibrionaceae</taxon>
        <taxon>Vibrio</taxon>
    </lineage>
</organism>
<accession>A0A2N8ZLT5</accession>
<dbReference type="EMBL" id="LT960612">
    <property type="protein sequence ID" value="SON52858.1"/>
    <property type="molecule type" value="Genomic_DNA"/>
</dbReference>
<feature type="transmembrane region" description="Helical" evidence="1">
    <location>
        <begin position="25"/>
        <end position="44"/>
    </location>
</feature>
<keyword evidence="3" id="KW-1185">Reference proteome</keyword>
<reference evidence="2 3" key="1">
    <citation type="submission" date="2017-10" db="EMBL/GenBank/DDBJ databases">
        <authorList>
            <person name="Banno H."/>
            <person name="Chua N.-H."/>
        </authorList>
    </citation>
    <scope>NUCLEOTIDE SEQUENCE [LARGE SCALE GENOMIC DNA]</scope>
    <source>
        <strain evidence="2">Vibrio tapetis CECT4600</strain>
    </source>
</reference>
<name>A0A2N8ZLT5_9VIBR</name>
<evidence type="ECO:0000256" key="1">
    <source>
        <dbReference type="SAM" id="Phobius"/>
    </source>
</evidence>
<proteinExistence type="predicted"/>
<keyword evidence="1" id="KW-1133">Transmembrane helix</keyword>
<evidence type="ECO:0000313" key="2">
    <source>
        <dbReference type="EMBL" id="SON52858.1"/>
    </source>
</evidence>
<evidence type="ECO:0000313" key="3">
    <source>
        <dbReference type="Proteomes" id="UP000235828"/>
    </source>
</evidence>